<dbReference type="InParanoid" id="A0A066VX98"/>
<comment type="caution">
    <text evidence="1">The sequence shown here is derived from an EMBL/GenBank/DDBJ whole genome shotgun (WGS) entry which is preliminary data.</text>
</comment>
<dbReference type="Proteomes" id="UP000027361">
    <property type="component" value="Unassembled WGS sequence"/>
</dbReference>
<dbReference type="AlphaFoldDB" id="A0A066VX98"/>
<name>A0A066VX98_TILAU</name>
<dbReference type="RefSeq" id="XP_013242955.1">
    <property type="nucleotide sequence ID" value="XM_013387501.1"/>
</dbReference>
<dbReference type="GeneID" id="25261448"/>
<reference evidence="1 2" key="1">
    <citation type="submission" date="2014-05" db="EMBL/GenBank/DDBJ databases">
        <title>Draft genome sequence of a rare smut relative, Tilletiaria anomala UBC 951.</title>
        <authorList>
            <consortium name="DOE Joint Genome Institute"/>
            <person name="Toome M."/>
            <person name="Kuo A."/>
            <person name="Henrissat B."/>
            <person name="Lipzen A."/>
            <person name="Tritt A."/>
            <person name="Yoshinaga Y."/>
            <person name="Zane M."/>
            <person name="Barry K."/>
            <person name="Grigoriev I.V."/>
            <person name="Spatafora J.W."/>
            <person name="Aimea M.C."/>
        </authorList>
    </citation>
    <scope>NUCLEOTIDE SEQUENCE [LARGE SCALE GENOMIC DNA]</scope>
    <source>
        <strain evidence="1 2">UBC 951</strain>
    </source>
</reference>
<protein>
    <submittedName>
        <fullName evidence="1">Uncharacterized protein</fullName>
    </submittedName>
</protein>
<proteinExistence type="predicted"/>
<evidence type="ECO:0000313" key="2">
    <source>
        <dbReference type="Proteomes" id="UP000027361"/>
    </source>
</evidence>
<dbReference type="HOGENOM" id="CLU_2225023_0_0_1"/>
<sequence length="106" mass="10822">MLCSRSDPAKSEPGLTAPLSACTARARTAAVGASTALSRVHPNASISPAMPIPSSCNSAASSTCLSTSGSGFLIAAARLSPVRHASKYCEKNCSTRMRSVHSSAKR</sequence>
<gene>
    <name evidence="1" type="ORF">K437DRAFT_128520</name>
</gene>
<dbReference type="EMBL" id="JMSN01000047">
    <property type="protein sequence ID" value="KDN44888.1"/>
    <property type="molecule type" value="Genomic_DNA"/>
</dbReference>
<keyword evidence="2" id="KW-1185">Reference proteome</keyword>
<evidence type="ECO:0000313" key="1">
    <source>
        <dbReference type="EMBL" id="KDN44888.1"/>
    </source>
</evidence>
<organism evidence="1 2">
    <name type="scientific">Tilletiaria anomala (strain ATCC 24038 / CBS 436.72 / UBC 951)</name>
    <dbReference type="NCBI Taxonomy" id="1037660"/>
    <lineage>
        <taxon>Eukaryota</taxon>
        <taxon>Fungi</taxon>
        <taxon>Dikarya</taxon>
        <taxon>Basidiomycota</taxon>
        <taxon>Ustilaginomycotina</taxon>
        <taxon>Exobasidiomycetes</taxon>
        <taxon>Georgefischeriales</taxon>
        <taxon>Tilletiariaceae</taxon>
        <taxon>Tilletiaria</taxon>
    </lineage>
</organism>
<accession>A0A066VX98</accession>